<comment type="similarity">
    <text evidence="1">Belongs to the sigma-70 factor family. ECF subfamily.</text>
</comment>
<dbReference type="InterPro" id="IPR039425">
    <property type="entry name" value="RNA_pol_sigma-70-like"/>
</dbReference>
<keyword evidence="2" id="KW-0805">Transcription regulation</keyword>
<keyword evidence="4" id="KW-0238">DNA-binding</keyword>
<organism evidence="8">
    <name type="scientific">bioreactor metagenome</name>
    <dbReference type="NCBI Taxonomy" id="1076179"/>
    <lineage>
        <taxon>unclassified sequences</taxon>
        <taxon>metagenomes</taxon>
        <taxon>ecological metagenomes</taxon>
    </lineage>
</organism>
<dbReference type="InterPro" id="IPR013324">
    <property type="entry name" value="RNA_pol_sigma_r3/r4-like"/>
</dbReference>
<evidence type="ECO:0000313" key="8">
    <source>
        <dbReference type="EMBL" id="MPM02647.1"/>
    </source>
</evidence>
<dbReference type="Pfam" id="PF04545">
    <property type="entry name" value="Sigma70_r4"/>
    <property type="match status" value="1"/>
</dbReference>
<feature type="domain" description="RNA polymerase sigma-70 region 4" evidence="7">
    <location>
        <begin position="115"/>
        <end position="162"/>
    </location>
</feature>
<dbReference type="AlphaFoldDB" id="A0A644WGE5"/>
<dbReference type="InterPro" id="IPR007630">
    <property type="entry name" value="RNA_pol_sigma70_r4"/>
</dbReference>
<sequence length="170" mass="20151">MELEVKKAINGDKEALLKLIMSEKDNYYKLAFVYMKNEQDALDILQEMIVVLYKEIPKLKKLDSFYSWSKTILVNLCKKELSKRKKYEDANLENMPKEDTFNESENKIYLKSLIEYLNDNQKEAIRLRYYLDYTYEEISEIMKIPLGTVKSRINKGINKIRKIIGGDIND</sequence>
<dbReference type="SUPFAM" id="SSF88946">
    <property type="entry name" value="Sigma2 domain of RNA polymerase sigma factors"/>
    <property type="match status" value="1"/>
</dbReference>
<comment type="caution">
    <text evidence="8">The sequence shown here is derived from an EMBL/GenBank/DDBJ whole genome shotgun (WGS) entry which is preliminary data.</text>
</comment>
<keyword evidence="5" id="KW-0804">Transcription</keyword>
<dbReference type="GO" id="GO:0016987">
    <property type="term" value="F:sigma factor activity"/>
    <property type="evidence" value="ECO:0007669"/>
    <property type="project" value="UniProtKB-KW"/>
</dbReference>
<dbReference type="CDD" id="cd06171">
    <property type="entry name" value="Sigma70_r4"/>
    <property type="match status" value="1"/>
</dbReference>
<feature type="domain" description="RNA polymerase sigma-70 region 2" evidence="6">
    <location>
        <begin position="20"/>
        <end position="86"/>
    </location>
</feature>
<keyword evidence="3" id="KW-0731">Sigma factor</keyword>
<dbReference type="InterPro" id="IPR013325">
    <property type="entry name" value="RNA_pol_sigma_r2"/>
</dbReference>
<dbReference type="Pfam" id="PF04542">
    <property type="entry name" value="Sigma70_r2"/>
    <property type="match status" value="1"/>
</dbReference>
<dbReference type="EMBL" id="VSSQ01000886">
    <property type="protein sequence ID" value="MPM02647.1"/>
    <property type="molecule type" value="Genomic_DNA"/>
</dbReference>
<dbReference type="PANTHER" id="PTHR43133">
    <property type="entry name" value="RNA POLYMERASE ECF-TYPE SIGMA FACTO"/>
    <property type="match status" value="1"/>
</dbReference>
<dbReference type="Gene3D" id="1.10.1740.10">
    <property type="match status" value="1"/>
</dbReference>
<name>A0A644WGE5_9ZZZZ</name>
<dbReference type="PANTHER" id="PTHR43133:SF51">
    <property type="entry name" value="RNA POLYMERASE SIGMA FACTOR"/>
    <property type="match status" value="1"/>
</dbReference>
<dbReference type="NCBIfam" id="TIGR02937">
    <property type="entry name" value="sigma70-ECF"/>
    <property type="match status" value="1"/>
</dbReference>
<evidence type="ECO:0000256" key="3">
    <source>
        <dbReference type="ARBA" id="ARBA00023082"/>
    </source>
</evidence>
<reference evidence="8" key="1">
    <citation type="submission" date="2019-08" db="EMBL/GenBank/DDBJ databases">
        <authorList>
            <person name="Kucharzyk K."/>
            <person name="Murdoch R.W."/>
            <person name="Higgins S."/>
            <person name="Loffler F."/>
        </authorList>
    </citation>
    <scope>NUCLEOTIDE SEQUENCE</scope>
</reference>
<dbReference type="GO" id="GO:0003677">
    <property type="term" value="F:DNA binding"/>
    <property type="evidence" value="ECO:0007669"/>
    <property type="project" value="UniProtKB-KW"/>
</dbReference>
<evidence type="ECO:0000256" key="1">
    <source>
        <dbReference type="ARBA" id="ARBA00010641"/>
    </source>
</evidence>
<gene>
    <name evidence="8" type="primary">sigV_5</name>
    <name evidence="8" type="ORF">SDC9_48902</name>
</gene>
<protein>
    <submittedName>
        <fullName evidence="8">RNA polymerase sigma factor SigV</fullName>
    </submittedName>
</protein>
<dbReference type="SUPFAM" id="SSF88659">
    <property type="entry name" value="Sigma3 and sigma4 domains of RNA polymerase sigma factors"/>
    <property type="match status" value="1"/>
</dbReference>
<evidence type="ECO:0000256" key="2">
    <source>
        <dbReference type="ARBA" id="ARBA00023015"/>
    </source>
</evidence>
<accession>A0A644WGE5</accession>
<dbReference type="GO" id="GO:0006352">
    <property type="term" value="P:DNA-templated transcription initiation"/>
    <property type="evidence" value="ECO:0007669"/>
    <property type="project" value="InterPro"/>
</dbReference>
<evidence type="ECO:0000259" key="6">
    <source>
        <dbReference type="Pfam" id="PF04542"/>
    </source>
</evidence>
<proteinExistence type="inferred from homology"/>
<evidence type="ECO:0000259" key="7">
    <source>
        <dbReference type="Pfam" id="PF04545"/>
    </source>
</evidence>
<dbReference type="InterPro" id="IPR036388">
    <property type="entry name" value="WH-like_DNA-bd_sf"/>
</dbReference>
<dbReference type="Gene3D" id="1.10.10.10">
    <property type="entry name" value="Winged helix-like DNA-binding domain superfamily/Winged helix DNA-binding domain"/>
    <property type="match status" value="1"/>
</dbReference>
<dbReference type="InterPro" id="IPR014284">
    <property type="entry name" value="RNA_pol_sigma-70_dom"/>
</dbReference>
<evidence type="ECO:0000256" key="4">
    <source>
        <dbReference type="ARBA" id="ARBA00023125"/>
    </source>
</evidence>
<evidence type="ECO:0000256" key="5">
    <source>
        <dbReference type="ARBA" id="ARBA00023163"/>
    </source>
</evidence>
<dbReference type="InterPro" id="IPR007627">
    <property type="entry name" value="RNA_pol_sigma70_r2"/>
</dbReference>